<dbReference type="PANTHER" id="PTHR11632">
    <property type="entry name" value="SUCCINATE DEHYDROGENASE 2 FLAVOPROTEIN SUBUNIT"/>
    <property type="match status" value="1"/>
</dbReference>
<accession>A0ABT1Y7F3</accession>
<dbReference type="SUPFAM" id="SSF46977">
    <property type="entry name" value="Succinate dehydrogenase/fumarate reductase flavoprotein C-terminal domain"/>
    <property type="match status" value="1"/>
</dbReference>
<protein>
    <recommendedName>
        <fullName evidence="1">Fumarate reductase/succinate dehydrogenase flavoprotein-like C-terminal domain-containing protein</fullName>
    </recommendedName>
</protein>
<dbReference type="EMBL" id="JANPWE010000011">
    <property type="protein sequence ID" value="MCR6546816.1"/>
    <property type="molecule type" value="Genomic_DNA"/>
</dbReference>
<proteinExistence type="predicted"/>
<dbReference type="PANTHER" id="PTHR11632:SF53">
    <property type="entry name" value="SUCCINATE DEHYDROGENASE FLAVOPROTEIN SUBUNIT"/>
    <property type="match status" value="1"/>
</dbReference>
<comment type="caution">
    <text evidence="2">The sequence shown here is derived from an EMBL/GenBank/DDBJ whole genome shotgun (WGS) entry which is preliminary data.</text>
</comment>
<sequence>MVRNNKDLTTNNEFLLELKERWKNINMVDSQGYYNQTMMFVKELKNMLEVAQAITIGALMRNESRGSHYKPEYPERNDPKFLKTSKCRWTSHW</sequence>
<keyword evidence="3" id="KW-1185">Reference proteome</keyword>
<feature type="domain" description="Fumarate reductase/succinate dehydrogenase flavoprotein-like C-terminal" evidence="1">
    <location>
        <begin position="1"/>
        <end position="87"/>
    </location>
</feature>
<reference evidence="2 3" key="1">
    <citation type="submission" date="2022-08" db="EMBL/GenBank/DDBJ databases">
        <title>Proteogenomics of the novel Dehalobacterium formicoaceticum strain EZ94 highlights a key role of methyltransferases during anaerobic dichloromethane degradation.</title>
        <authorList>
            <person name="Wasmund K."/>
        </authorList>
    </citation>
    <scope>NUCLEOTIDE SEQUENCE [LARGE SCALE GENOMIC DNA]</scope>
    <source>
        <strain evidence="2 3">EZ94</strain>
    </source>
</reference>
<dbReference type="Gene3D" id="1.20.58.100">
    <property type="entry name" value="Fumarate reductase/succinate dehydrogenase flavoprotein-like, C-terminal domain"/>
    <property type="match status" value="1"/>
</dbReference>
<evidence type="ECO:0000313" key="2">
    <source>
        <dbReference type="EMBL" id="MCR6546816.1"/>
    </source>
</evidence>
<dbReference type="InterPro" id="IPR037099">
    <property type="entry name" value="Fum_R/Succ_DH_flav-like_C_sf"/>
</dbReference>
<gene>
    <name evidence="2" type="ORF">NVS47_15070</name>
</gene>
<evidence type="ECO:0000313" key="3">
    <source>
        <dbReference type="Proteomes" id="UP001524944"/>
    </source>
</evidence>
<dbReference type="Pfam" id="PF02910">
    <property type="entry name" value="Succ_DH_flav_C"/>
    <property type="match status" value="1"/>
</dbReference>
<organism evidence="2 3">
    <name type="scientific">Dehalobacterium formicoaceticum</name>
    <dbReference type="NCBI Taxonomy" id="51515"/>
    <lineage>
        <taxon>Bacteria</taxon>
        <taxon>Bacillati</taxon>
        <taxon>Bacillota</taxon>
        <taxon>Clostridia</taxon>
        <taxon>Eubacteriales</taxon>
        <taxon>Peptococcaceae</taxon>
        <taxon>Dehalobacterium</taxon>
    </lineage>
</organism>
<dbReference type="RefSeq" id="WP_089611498.1">
    <property type="nucleotide sequence ID" value="NZ_CP022121.1"/>
</dbReference>
<dbReference type="InterPro" id="IPR030664">
    <property type="entry name" value="SdhA/FrdA/AprA"/>
</dbReference>
<dbReference type="Proteomes" id="UP001524944">
    <property type="component" value="Unassembled WGS sequence"/>
</dbReference>
<name>A0ABT1Y7F3_9FIRM</name>
<dbReference type="InterPro" id="IPR015939">
    <property type="entry name" value="Fum_Rdtase/Succ_DH_flav-like_C"/>
</dbReference>
<evidence type="ECO:0000259" key="1">
    <source>
        <dbReference type="Pfam" id="PF02910"/>
    </source>
</evidence>